<dbReference type="SUPFAM" id="SSF51735">
    <property type="entry name" value="NAD(P)-binding Rossmann-fold domains"/>
    <property type="match status" value="1"/>
</dbReference>
<dbReference type="Gene3D" id="3.40.50.720">
    <property type="entry name" value="NAD(P)-binding Rossmann-like Domain"/>
    <property type="match status" value="1"/>
</dbReference>
<evidence type="ECO:0000313" key="3">
    <source>
        <dbReference type="Proteomes" id="UP001501251"/>
    </source>
</evidence>
<dbReference type="PANTHER" id="PTHR47129:SF1">
    <property type="entry name" value="NMRA-LIKE DOMAIN-CONTAINING PROTEIN"/>
    <property type="match status" value="1"/>
</dbReference>
<dbReference type="RefSeq" id="WP_344920345.1">
    <property type="nucleotide sequence ID" value="NZ_BAABAQ010000009.1"/>
</dbReference>
<evidence type="ECO:0000313" key="2">
    <source>
        <dbReference type="EMBL" id="GAA4198430.1"/>
    </source>
</evidence>
<feature type="domain" description="NAD(P)-binding" evidence="1">
    <location>
        <begin position="8"/>
        <end position="141"/>
    </location>
</feature>
<dbReference type="Pfam" id="PF13460">
    <property type="entry name" value="NAD_binding_10"/>
    <property type="match status" value="1"/>
</dbReference>
<dbReference type="InterPro" id="IPR052718">
    <property type="entry name" value="NmrA-type_oxidoreductase"/>
</dbReference>
<comment type="caution">
    <text evidence="2">The sequence shown here is derived from an EMBL/GenBank/DDBJ whole genome shotgun (WGS) entry which is preliminary data.</text>
</comment>
<organism evidence="2 3">
    <name type="scientific">Streptosporangium oxazolinicum</name>
    <dbReference type="NCBI Taxonomy" id="909287"/>
    <lineage>
        <taxon>Bacteria</taxon>
        <taxon>Bacillati</taxon>
        <taxon>Actinomycetota</taxon>
        <taxon>Actinomycetes</taxon>
        <taxon>Streptosporangiales</taxon>
        <taxon>Streptosporangiaceae</taxon>
        <taxon>Streptosporangium</taxon>
    </lineage>
</organism>
<accession>A0ABP8B594</accession>
<keyword evidence="3" id="KW-1185">Reference proteome</keyword>
<reference evidence="3" key="1">
    <citation type="journal article" date="2019" name="Int. J. Syst. Evol. Microbiol.">
        <title>The Global Catalogue of Microorganisms (GCM) 10K type strain sequencing project: providing services to taxonomists for standard genome sequencing and annotation.</title>
        <authorList>
            <consortium name="The Broad Institute Genomics Platform"/>
            <consortium name="The Broad Institute Genome Sequencing Center for Infectious Disease"/>
            <person name="Wu L."/>
            <person name="Ma J."/>
        </authorList>
    </citation>
    <scope>NUCLEOTIDE SEQUENCE [LARGE SCALE GENOMIC DNA]</scope>
    <source>
        <strain evidence="3">JCM 17388</strain>
    </source>
</reference>
<dbReference type="Proteomes" id="UP001501251">
    <property type="component" value="Unassembled WGS sequence"/>
</dbReference>
<dbReference type="PANTHER" id="PTHR47129">
    <property type="entry name" value="QUINONE OXIDOREDUCTASE 2"/>
    <property type="match status" value="1"/>
</dbReference>
<evidence type="ECO:0000259" key="1">
    <source>
        <dbReference type="Pfam" id="PF13460"/>
    </source>
</evidence>
<dbReference type="EMBL" id="BAABAQ010000009">
    <property type="protein sequence ID" value="GAA4198430.1"/>
    <property type="molecule type" value="Genomic_DNA"/>
</dbReference>
<dbReference type="InterPro" id="IPR036291">
    <property type="entry name" value="NAD(P)-bd_dom_sf"/>
</dbReference>
<proteinExistence type="predicted"/>
<sequence length="276" mass="28771">MTRIAVTGVTGNLGRLVVEDLLTRVPPGDLVALARTPEKAGDLPGRGVEVRHCDHDDTASVDTALAGIDVLLLVSGPDLTPGVRVRQHRTVVDAADRAGVRRVVYTSGAGAEDGQGPVADHTATERALREAGPAYTVLRNAPYSEAFLGAALAQAGKEGEITSSTGGQPLNTARFRDLALAASAALTGSGHENATYELRGPLWTYPELAEVLTRVLSRPVEHREITDAEAGWLGGVFPAVRAGALAETGPDLARLLDRPPSSLEETVTALIARTAG</sequence>
<name>A0ABP8B594_9ACTN</name>
<dbReference type="InterPro" id="IPR016040">
    <property type="entry name" value="NAD(P)-bd_dom"/>
</dbReference>
<gene>
    <name evidence="2" type="ORF">GCM10022252_48830</name>
</gene>
<protein>
    <submittedName>
        <fullName evidence="2">SDR family oxidoreductase</fullName>
    </submittedName>
</protein>
<dbReference type="Gene3D" id="3.90.25.10">
    <property type="entry name" value="UDP-galactose 4-epimerase, domain 1"/>
    <property type="match status" value="1"/>
</dbReference>